<dbReference type="GO" id="GO:0000150">
    <property type="term" value="F:DNA strand exchange activity"/>
    <property type="evidence" value="ECO:0007669"/>
    <property type="project" value="InterPro"/>
</dbReference>
<evidence type="ECO:0000313" key="4">
    <source>
        <dbReference type="Proteomes" id="UP000050326"/>
    </source>
</evidence>
<dbReference type="STRING" id="36849.OXPF_40130"/>
<dbReference type="PANTHER" id="PTHR30461:SF23">
    <property type="entry name" value="DNA RECOMBINASE-RELATED"/>
    <property type="match status" value="1"/>
</dbReference>
<evidence type="ECO:0000313" key="3">
    <source>
        <dbReference type="EMBL" id="KPU42229.1"/>
    </source>
</evidence>
<dbReference type="Pfam" id="PF13408">
    <property type="entry name" value="Zn_ribbon_recom"/>
    <property type="match status" value="1"/>
</dbReference>
<sequence>MQWVAGLYGRISTDHEEQHESILVQREALIKYAQDNGFEINGYYFDEGYSGTSYERPQIIRLKKDILNGSINVVVVKDLSRLGRNNPLTLLFLEYLSENGIRLVSINDGYDSFKDEDDYIGIKTWFNERYSKELSHKIKFALKHKKSKGEYLAAFAPYGYRKSKTEKNKLEIDPYAALIVKEIFNLYIKGYGFLGIANILQERGVLNPSSYNSYSKVSKNWDWTTIKRIIKNRVYLGHSIQNKSKKKSYKSKTLISVPQKDWIVVKNTHEAIIDEETFNTCQNILSSRKTKGNYRCGAAGPHLFSSYLFCHDCGKPMYYKNIKGKGYYRCGGYVKYGRSYCTSHQVSEEELVNILASELKKLMDENISINDLVDEIYKGMNIDAGWSDELVAIEEELKKNRIKIDIMYRDRLEGIIDGRSFERLSGEYSKIIFKLEEIKNQLIVKIISEKNDEEVKIQLLNEIKALLNLDSFDRELIEFILKRMEICEEEILIEFNFEKP</sequence>
<dbReference type="AlphaFoldDB" id="A0A0P8WJB2"/>
<dbReference type="RefSeq" id="WP_054876963.1">
    <property type="nucleotide sequence ID" value="NZ_LKET01000068.1"/>
</dbReference>
<dbReference type="PROSITE" id="PS51736">
    <property type="entry name" value="RECOMBINASES_3"/>
    <property type="match status" value="1"/>
</dbReference>
<dbReference type="GO" id="GO:0003677">
    <property type="term" value="F:DNA binding"/>
    <property type="evidence" value="ECO:0007669"/>
    <property type="project" value="InterPro"/>
</dbReference>
<dbReference type="PATRIC" id="fig|36849.3.peg.4241"/>
<dbReference type="InterPro" id="IPR036162">
    <property type="entry name" value="Resolvase-like_N_sf"/>
</dbReference>
<organism evidence="3 4">
    <name type="scientific">Oxobacter pfennigii</name>
    <dbReference type="NCBI Taxonomy" id="36849"/>
    <lineage>
        <taxon>Bacteria</taxon>
        <taxon>Bacillati</taxon>
        <taxon>Bacillota</taxon>
        <taxon>Clostridia</taxon>
        <taxon>Eubacteriales</taxon>
        <taxon>Clostridiaceae</taxon>
        <taxon>Oxobacter</taxon>
    </lineage>
</organism>
<accession>A0A0P8WJB2</accession>
<dbReference type="InterPro" id="IPR038109">
    <property type="entry name" value="DNA_bind_recomb_sf"/>
</dbReference>
<protein>
    <recommendedName>
        <fullName evidence="5">Recombinase</fullName>
    </recommendedName>
</protein>
<dbReference type="PROSITE" id="PS51737">
    <property type="entry name" value="RECOMBINASE_DNA_BIND"/>
    <property type="match status" value="1"/>
</dbReference>
<evidence type="ECO:0000259" key="1">
    <source>
        <dbReference type="PROSITE" id="PS51736"/>
    </source>
</evidence>
<name>A0A0P8WJB2_9CLOT</name>
<dbReference type="InterPro" id="IPR050639">
    <property type="entry name" value="SSR_resolvase"/>
</dbReference>
<dbReference type="Gene3D" id="3.90.1750.20">
    <property type="entry name" value="Putative Large Serine Recombinase, Chain B, Domain 2"/>
    <property type="match status" value="1"/>
</dbReference>
<evidence type="ECO:0008006" key="5">
    <source>
        <dbReference type="Google" id="ProtNLM"/>
    </source>
</evidence>
<dbReference type="SMART" id="SM00857">
    <property type="entry name" value="Resolvase"/>
    <property type="match status" value="1"/>
</dbReference>
<dbReference type="InterPro" id="IPR006119">
    <property type="entry name" value="Resolv_N"/>
</dbReference>
<dbReference type="Proteomes" id="UP000050326">
    <property type="component" value="Unassembled WGS sequence"/>
</dbReference>
<feature type="domain" description="Resolvase/invertase-type recombinase catalytic" evidence="1">
    <location>
        <begin position="4"/>
        <end position="149"/>
    </location>
</feature>
<reference evidence="3 4" key="1">
    <citation type="submission" date="2015-09" db="EMBL/GenBank/DDBJ databases">
        <title>Genome sequence of Oxobacter pfennigii DSM 3222.</title>
        <authorList>
            <person name="Poehlein A."/>
            <person name="Bengelsdorf F.R."/>
            <person name="Schiel-Bengelsdorf B."/>
            <person name="Duerre P."/>
            <person name="Daniel R."/>
        </authorList>
    </citation>
    <scope>NUCLEOTIDE SEQUENCE [LARGE SCALE GENOMIC DNA]</scope>
    <source>
        <strain evidence="3 4">DSM 3222</strain>
    </source>
</reference>
<dbReference type="Pfam" id="PF00239">
    <property type="entry name" value="Resolvase"/>
    <property type="match status" value="1"/>
</dbReference>
<dbReference type="EMBL" id="LKET01000068">
    <property type="protein sequence ID" value="KPU42229.1"/>
    <property type="molecule type" value="Genomic_DNA"/>
</dbReference>
<evidence type="ECO:0000259" key="2">
    <source>
        <dbReference type="PROSITE" id="PS51737"/>
    </source>
</evidence>
<dbReference type="InterPro" id="IPR025827">
    <property type="entry name" value="Zn_ribbon_recom_dom"/>
</dbReference>
<feature type="domain" description="Recombinase" evidence="2">
    <location>
        <begin position="157"/>
        <end position="291"/>
    </location>
</feature>
<comment type="caution">
    <text evidence="3">The sequence shown here is derived from an EMBL/GenBank/DDBJ whole genome shotgun (WGS) entry which is preliminary data.</text>
</comment>
<dbReference type="Gene3D" id="3.40.50.1390">
    <property type="entry name" value="Resolvase, N-terminal catalytic domain"/>
    <property type="match status" value="1"/>
</dbReference>
<gene>
    <name evidence="3" type="ORF">OXPF_40130</name>
</gene>
<dbReference type="PANTHER" id="PTHR30461">
    <property type="entry name" value="DNA-INVERTASE FROM LAMBDOID PROPHAGE"/>
    <property type="match status" value="1"/>
</dbReference>
<dbReference type="InterPro" id="IPR011109">
    <property type="entry name" value="DNA_bind_recombinase_dom"/>
</dbReference>
<dbReference type="SUPFAM" id="SSF53041">
    <property type="entry name" value="Resolvase-like"/>
    <property type="match status" value="1"/>
</dbReference>
<proteinExistence type="predicted"/>
<dbReference type="OrthoDB" id="9804620at2"/>
<keyword evidence="4" id="KW-1185">Reference proteome</keyword>
<dbReference type="Pfam" id="PF07508">
    <property type="entry name" value="Recombinase"/>
    <property type="match status" value="1"/>
</dbReference>